<evidence type="ECO:0000313" key="9">
    <source>
        <dbReference type="RefSeq" id="XP_010266789.1"/>
    </source>
</evidence>
<evidence type="ECO:0000259" key="7">
    <source>
        <dbReference type="PROSITE" id="PS51879"/>
    </source>
</evidence>
<dbReference type="InterPro" id="IPR022003">
    <property type="entry name" value="RST"/>
</dbReference>
<keyword evidence="2" id="KW-0217">Developmental protein</keyword>
<dbReference type="Pfam" id="PF23467">
    <property type="entry name" value="WWE_5"/>
    <property type="match status" value="1"/>
</dbReference>
<organism evidence="8 9">
    <name type="scientific">Nelumbo nucifera</name>
    <name type="common">Sacred lotus</name>
    <dbReference type="NCBI Taxonomy" id="4432"/>
    <lineage>
        <taxon>Eukaryota</taxon>
        <taxon>Viridiplantae</taxon>
        <taxon>Streptophyta</taxon>
        <taxon>Embryophyta</taxon>
        <taxon>Tracheophyta</taxon>
        <taxon>Spermatophyta</taxon>
        <taxon>Magnoliopsida</taxon>
        <taxon>Proteales</taxon>
        <taxon>Nelumbonaceae</taxon>
        <taxon>Nelumbo</taxon>
    </lineage>
</organism>
<dbReference type="InterPro" id="IPR057823">
    <property type="entry name" value="WWE_RCD1"/>
</dbReference>
<dbReference type="InParanoid" id="A0A1U8AHZ8"/>
<feature type="domain" description="PARP catalytic" evidence="6">
    <location>
        <begin position="217"/>
        <end position="440"/>
    </location>
</feature>
<evidence type="ECO:0000313" key="8">
    <source>
        <dbReference type="Proteomes" id="UP000189703"/>
    </source>
</evidence>
<reference evidence="9" key="1">
    <citation type="submission" date="2025-08" db="UniProtKB">
        <authorList>
            <consortium name="RefSeq"/>
        </authorList>
    </citation>
    <scope>IDENTIFICATION</scope>
</reference>
<dbReference type="STRING" id="4432.A0A1U8AHZ8"/>
<dbReference type="GO" id="GO:0003950">
    <property type="term" value="F:NAD+ poly-ADP-ribosyltransferase activity"/>
    <property type="evidence" value="ECO:0007669"/>
    <property type="project" value="InterPro"/>
</dbReference>
<feature type="domain" description="WWE" evidence="5">
    <location>
        <begin position="76"/>
        <end position="151"/>
    </location>
</feature>
<dbReference type="OrthoDB" id="6133115at2759"/>
<dbReference type="PANTHER" id="PTHR32263">
    <property type="entry name" value="INACTIVE POLY [ADP-RIBOSE] POLYMERASE SRO4-RELATED"/>
    <property type="match status" value="1"/>
</dbReference>
<evidence type="ECO:0000256" key="2">
    <source>
        <dbReference type="ARBA" id="ARBA00022473"/>
    </source>
</evidence>
<dbReference type="GO" id="GO:0005634">
    <property type="term" value="C:nucleus"/>
    <property type="evidence" value="ECO:0007669"/>
    <property type="project" value="UniProtKB-SubCell"/>
</dbReference>
<dbReference type="Proteomes" id="UP000189703">
    <property type="component" value="Unplaced"/>
</dbReference>
<dbReference type="Pfam" id="PF00644">
    <property type="entry name" value="PARP"/>
    <property type="match status" value="1"/>
</dbReference>
<dbReference type="GeneID" id="104604218"/>
<dbReference type="OMA" id="IANMHIL"/>
<evidence type="ECO:0000259" key="5">
    <source>
        <dbReference type="PROSITE" id="PS50918"/>
    </source>
</evidence>
<name>A0A1U8AHZ8_NELNU</name>
<sequence length="506" mass="56819">MQEQTNEANLGSMIAGRSNNRIDLSSMKRRHQQKEVVLRLDIENPVALSNSSSCSIRVEEQSDIAPGFSSTQALLENYSNFKRSSAPSRFMFYEKGRWVDFCPEVFEILRLGFLEGRPMVEVEIKGGRFLFDFLRMAQLNLITGNQRSIAWIDANGRCFFPKLSVDEEIDTMAPVATSPKIGKRKRHQLELVSADQVSDENSSSDQLDTAKRCRVRSSFPPILERTKWPNVKRLDDGDENYSLINKVFLSGLKKIDPDATITAIYRCLHMGPSGGARLEVFRKQMEMTKVARGTSNVRLAWHGTSAKGVAGIVAHGFGLPNKLCGFGSYGVGIYLSPPYSPQTSALVSEADNDGERHVVLCRVILGNVEKIEAGSRQFHPSSEEFDTGVDDLRNPKWYIVWSTHMNRYILPECIVSYKSSHRPEGPEGLFRGSSVLRRIPASSMSFTRLFSEMKSSLSTITIKELEDLYNLYKVGKVAKDVFIKQLRLHVGDEILLSAVQKVQDST</sequence>
<dbReference type="PROSITE" id="PS50918">
    <property type="entry name" value="WWE"/>
    <property type="match status" value="1"/>
</dbReference>
<dbReference type="InterPro" id="IPR044964">
    <property type="entry name" value="RCD1/SRO1-5"/>
</dbReference>
<protein>
    <submittedName>
        <fullName evidence="9">Probable inactive poly [ADP-ribose] polymerase SRO2</fullName>
    </submittedName>
</protein>
<dbReference type="InterPro" id="IPR012317">
    <property type="entry name" value="Poly(ADP-ribose)pol_cat_dom"/>
</dbReference>
<gene>
    <name evidence="9" type="primary">LOC104604218</name>
</gene>
<dbReference type="InterPro" id="IPR037197">
    <property type="entry name" value="WWE_dom_sf"/>
</dbReference>
<dbReference type="PANTHER" id="PTHR32263:SF19">
    <property type="entry name" value="OS03G0230300 PROTEIN"/>
    <property type="match status" value="1"/>
</dbReference>
<dbReference type="PROSITE" id="PS51879">
    <property type="entry name" value="RST"/>
    <property type="match status" value="1"/>
</dbReference>
<evidence type="ECO:0000256" key="1">
    <source>
        <dbReference type="ARBA" id="ARBA00004123"/>
    </source>
</evidence>
<evidence type="ECO:0000256" key="4">
    <source>
        <dbReference type="ARBA" id="ARBA00023242"/>
    </source>
</evidence>
<evidence type="ECO:0000256" key="3">
    <source>
        <dbReference type="ARBA" id="ARBA00023016"/>
    </source>
</evidence>
<dbReference type="SUPFAM" id="SSF117839">
    <property type="entry name" value="WWE domain"/>
    <property type="match status" value="1"/>
</dbReference>
<dbReference type="SUPFAM" id="SSF56399">
    <property type="entry name" value="ADP-ribosylation"/>
    <property type="match status" value="1"/>
</dbReference>
<accession>A0A1U8AHZ8</accession>
<keyword evidence="8" id="KW-1185">Reference proteome</keyword>
<dbReference type="InterPro" id="IPR004170">
    <property type="entry name" value="WWE_dom"/>
</dbReference>
<dbReference type="Gene3D" id="3.90.228.10">
    <property type="match status" value="1"/>
</dbReference>
<evidence type="ECO:0000259" key="6">
    <source>
        <dbReference type="PROSITE" id="PS51059"/>
    </source>
</evidence>
<dbReference type="RefSeq" id="XP_010266789.1">
    <property type="nucleotide sequence ID" value="XM_010268487.2"/>
</dbReference>
<dbReference type="AlphaFoldDB" id="A0A1U8AHZ8"/>
<keyword evidence="4" id="KW-0539">Nucleus</keyword>
<dbReference type="eggNOG" id="ENOG502QSEQ">
    <property type="taxonomic scope" value="Eukaryota"/>
</dbReference>
<comment type="subcellular location">
    <subcellularLocation>
        <location evidence="1">Nucleus</location>
    </subcellularLocation>
</comment>
<dbReference type="PROSITE" id="PS51059">
    <property type="entry name" value="PARP_CATALYTIC"/>
    <property type="match status" value="1"/>
</dbReference>
<dbReference type="KEGG" id="nnu:104604218"/>
<proteinExistence type="predicted"/>
<dbReference type="Pfam" id="PF12174">
    <property type="entry name" value="RST"/>
    <property type="match status" value="1"/>
</dbReference>
<feature type="domain" description="RST" evidence="7">
    <location>
        <begin position="437"/>
        <end position="506"/>
    </location>
</feature>
<keyword evidence="3" id="KW-0346">Stress response</keyword>